<dbReference type="OrthoDB" id="272049at2"/>
<reference evidence="2 3" key="1">
    <citation type="submission" date="2011-02" db="EMBL/GenBank/DDBJ databases">
        <authorList>
            <person name="Weinstock G."/>
            <person name="Sodergren E."/>
            <person name="Clifton S."/>
            <person name="Fulton L."/>
            <person name="Fulton B."/>
            <person name="Courtney L."/>
            <person name="Fronick C."/>
            <person name="Harrison M."/>
            <person name="Strong C."/>
            <person name="Farmer C."/>
            <person name="Delahaunty K."/>
            <person name="Markovic C."/>
            <person name="Hall O."/>
            <person name="Minx P."/>
            <person name="Tomlinson C."/>
            <person name="Mitreva M."/>
            <person name="Hou S."/>
            <person name="Chen J."/>
            <person name="Wollam A."/>
            <person name="Pepin K.H."/>
            <person name="Johnson M."/>
            <person name="Bhonagiri V."/>
            <person name="Zhang X."/>
            <person name="Suruliraj S."/>
            <person name="Warren W."/>
            <person name="Chinwalla A."/>
            <person name="Mardis E.R."/>
            <person name="Wilson R.K."/>
        </authorList>
    </citation>
    <scope>NUCLEOTIDE SEQUENCE [LARGE SCALE GENOMIC DNA]</scope>
    <source>
        <strain evidence="2 3">YIT 11859</strain>
    </source>
</reference>
<dbReference type="RefSeq" id="WP_008864307.1">
    <property type="nucleotide sequence ID" value="NZ_GL883713.1"/>
</dbReference>
<dbReference type="Gene3D" id="2.20.70.110">
    <property type="match status" value="1"/>
</dbReference>
<dbReference type="Pfam" id="PF00132">
    <property type="entry name" value="Hexapep"/>
    <property type="match status" value="1"/>
</dbReference>
<keyword evidence="2" id="KW-0808">Transferase</keyword>
<protein>
    <submittedName>
        <fullName evidence="2">Bacterial transferase hexapeptide repeat protein</fullName>
    </submittedName>
</protein>
<proteinExistence type="inferred from homology"/>
<dbReference type="EMBL" id="AFBP01000041">
    <property type="protein sequence ID" value="EGG54297.1"/>
    <property type="molecule type" value="Genomic_DNA"/>
</dbReference>
<dbReference type="Proteomes" id="UP000005156">
    <property type="component" value="Unassembled WGS sequence"/>
</dbReference>
<dbReference type="PANTHER" id="PTHR43300">
    <property type="entry name" value="ACETYLTRANSFERASE"/>
    <property type="match status" value="1"/>
</dbReference>
<dbReference type="HOGENOM" id="CLU_051638_9_1_4"/>
<dbReference type="SUPFAM" id="SSF51161">
    <property type="entry name" value="Trimeric LpxA-like enzymes"/>
    <property type="match status" value="1"/>
</dbReference>
<dbReference type="InterPro" id="IPR050179">
    <property type="entry name" value="Trans_hexapeptide_repeat"/>
</dbReference>
<dbReference type="InterPro" id="IPR011004">
    <property type="entry name" value="Trimer_LpxA-like_sf"/>
</dbReference>
<dbReference type="InterPro" id="IPR001451">
    <property type="entry name" value="Hexapep"/>
</dbReference>
<evidence type="ECO:0000313" key="3">
    <source>
        <dbReference type="Proteomes" id="UP000005156"/>
    </source>
</evidence>
<dbReference type="Pfam" id="PF14602">
    <property type="entry name" value="Hexapep_2"/>
    <property type="match status" value="1"/>
</dbReference>
<organism evidence="2 3">
    <name type="scientific">Parasutterella excrementihominis YIT 11859</name>
    <dbReference type="NCBI Taxonomy" id="762966"/>
    <lineage>
        <taxon>Bacteria</taxon>
        <taxon>Pseudomonadati</taxon>
        <taxon>Pseudomonadota</taxon>
        <taxon>Betaproteobacteria</taxon>
        <taxon>Burkholderiales</taxon>
        <taxon>Sutterellaceae</taxon>
        <taxon>Parasutterella</taxon>
    </lineage>
</organism>
<name>F3QKP2_9BURK</name>
<keyword evidence="3" id="KW-1185">Reference proteome</keyword>
<sequence length="199" mass="21527">MNKYQAHPTAVIDEGALIGEGCTIWHFCHISGGSSIGKGCTLGQNVYVAPKVNIGQRVKIQNNVSLFTGVIVEDDVFLGPSCVFTNILTPRSEVNRKDQFLKTTVKKGASIGANAVILCGNEIGRYAMVGAGSVVTKSIKDFELVAGNPAVHFGWVGRYGEKLQFDSDGWAECKKTGNRYFLSDGEVKEYISSKEKSVK</sequence>
<gene>
    <name evidence="2" type="ORF">HMPREF9439_01503</name>
</gene>
<dbReference type="CDD" id="cd03358">
    <property type="entry name" value="LbH_WxcM_N_like"/>
    <property type="match status" value="1"/>
</dbReference>
<dbReference type="eggNOG" id="COG0110">
    <property type="taxonomic scope" value="Bacteria"/>
</dbReference>
<dbReference type="Gene3D" id="2.160.10.10">
    <property type="entry name" value="Hexapeptide repeat proteins"/>
    <property type="match status" value="1"/>
</dbReference>
<accession>F3QKP2</accession>
<dbReference type="GO" id="GO:0016740">
    <property type="term" value="F:transferase activity"/>
    <property type="evidence" value="ECO:0007669"/>
    <property type="project" value="UniProtKB-KW"/>
</dbReference>
<comment type="caution">
    <text evidence="2">The sequence shown here is derived from an EMBL/GenBank/DDBJ whole genome shotgun (WGS) entry which is preliminary data.</text>
</comment>
<dbReference type="GeneID" id="43348910"/>
<comment type="similarity">
    <text evidence="1">Belongs to the transferase hexapeptide repeat family.</text>
</comment>
<evidence type="ECO:0000256" key="1">
    <source>
        <dbReference type="ARBA" id="ARBA00007274"/>
    </source>
</evidence>
<evidence type="ECO:0000313" key="2">
    <source>
        <dbReference type="EMBL" id="EGG54297.1"/>
    </source>
</evidence>
<dbReference type="PANTHER" id="PTHR43300:SF4">
    <property type="entry name" value="ACYL-[ACYL-CARRIER-PROTEIN]--UDP-N-ACETYLGLUCOSAMINE O-ACYLTRANSFERASE"/>
    <property type="match status" value="1"/>
</dbReference>
<dbReference type="AlphaFoldDB" id="F3QKP2"/>